<sequence>MQVHAIQLPSCQTSQEETTLCTSSLTENSRKEKQKCAEVGERKVSQKGRQEAYKYHLNDFPLV</sequence>
<dbReference type="Proteomes" id="UP000004508">
    <property type="component" value="Unassembled WGS sequence"/>
</dbReference>
<evidence type="ECO:0000313" key="2">
    <source>
        <dbReference type="Proteomes" id="UP000004508"/>
    </source>
</evidence>
<gene>
    <name evidence="1" type="ORF">Krac_6310</name>
</gene>
<organism evidence="1 2">
    <name type="scientific">Ktedonobacter racemifer DSM 44963</name>
    <dbReference type="NCBI Taxonomy" id="485913"/>
    <lineage>
        <taxon>Bacteria</taxon>
        <taxon>Bacillati</taxon>
        <taxon>Chloroflexota</taxon>
        <taxon>Ktedonobacteria</taxon>
        <taxon>Ktedonobacterales</taxon>
        <taxon>Ktedonobacteraceae</taxon>
        <taxon>Ktedonobacter</taxon>
    </lineage>
</organism>
<keyword evidence="2" id="KW-1185">Reference proteome</keyword>
<dbReference type="InParanoid" id="D6TYS3"/>
<comment type="caution">
    <text evidence="1">The sequence shown here is derived from an EMBL/GenBank/DDBJ whole genome shotgun (WGS) entry which is preliminary data.</text>
</comment>
<evidence type="ECO:0000313" key="1">
    <source>
        <dbReference type="EMBL" id="EFH85148.1"/>
    </source>
</evidence>
<protein>
    <submittedName>
        <fullName evidence="1">Uncharacterized protein</fullName>
    </submittedName>
</protein>
<reference evidence="1 2" key="1">
    <citation type="journal article" date="2011" name="Stand. Genomic Sci.">
        <title>Non-contiguous finished genome sequence and contextual data of the filamentous soil bacterium Ktedonobacter racemifer type strain (SOSP1-21).</title>
        <authorList>
            <person name="Chang Y.J."/>
            <person name="Land M."/>
            <person name="Hauser L."/>
            <person name="Chertkov O."/>
            <person name="Del Rio T.G."/>
            <person name="Nolan M."/>
            <person name="Copeland A."/>
            <person name="Tice H."/>
            <person name="Cheng J.F."/>
            <person name="Lucas S."/>
            <person name="Han C."/>
            <person name="Goodwin L."/>
            <person name="Pitluck S."/>
            <person name="Ivanova N."/>
            <person name="Ovchinikova G."/>
            <person name="Pati A."/>
            <person name="Chen A."/>
            <person name="Palaniappan K."/>
            <person name="Mavromatis K."/>
            <person name="Liolios K."/>
            <person name="Brettin T."/>
            <person name="Fiebig A."/>
            <person name="Rohde M."/>
            <person name="Abt B."/>
            <person name="Goker M."/>
            <person name="Detter J.C."/>
            <person name="Woyke T."/>
            <person name="Bristow J."/>
            <person name="Eisen J.A."/>
            <person name="Markowitz V."/>
            <person name="Hugenholtz P."/>
            <person name="Kyrpides N.C."/>
            <person name="Klenk H.P."/>
            <person name="Lapidus A."/>
        </authorList>
    </citation>
    <scope>NUCLEOTIDE SEQUENCE [LARGE SCALE GENOMIC DNA]</scope>
    <source>
        <strain evidence="2">DSM 44963</strain>
    </source>
</reference>
<proteinExistence type="predicted"/>
<dbReference type="AlphaFoldDB" id="D6TYS3"/>
<name>D6TYS3_KTERA</name>
<dbReference type="EMBL" id="ADVG01000003">
    <property type="protein sequence ID" value="EFH85148.1"/>
    <property type="molecule type" value="Genomic_DNA"/>
</dbReference>
<accession>D6TYS3</accession>